<proteinExistence type="predicted"/>
<feature type="domain" description="Glycoside hydrolase family 19 catalytic" evidence="1">
    <location>
        <begin position="52"/>
        <end position="136"/>
    </location>
</feature>
<dbReference type="Pfam" id="PF00182">
    <property type="entry name" value="Glyco_hydro_19"/>
    <property type="match status" value="1"/>
</dbReference>
<dbReference type="PANTHER" id="PTHR34408">
    <property type="entry name" value="FAMILY PROTEIN, PUTATIVE-RELATED"/>
    <property type="match status" value="1"/>
</dbReference>
<dbReference type="SUPFAM" id="SSF53955">
    <property type="entry name" value="Lysozyme-like"/>
    <property type="match status" value="1"/>
</dbReference>
<dbReference type="GO" id="GO:0004568">
    <property type="term" value="F:chitinase activity"/>
    <property type="evidence" value="ECO:0007669"/>
    <property type="project" value="InterPro"/>
</dbReference>
<comment type="caution">
    <text evidence="2">The sequence shown here is derived from an EMBL/GenBank/DDBJ whole genome shotgun (WGS) entry which is preliminary data.</text>
</comment>
<evidence type="ECO:0000313" key="2">
    <source>
        <dbReference type="EMBL" id="MBD2753799.1"/>
    </source>
</evidence>
<gene>
    <name evidence="2" type="ORF">IC230_12915</name>
</gene>
<sequence>MKPLTASILIRCGANPEYVDRYVTLFNELLPLYGINTWLRLSHFLAQLLHESGGFRYTQEIASGKAYEGRKDLGNTQPGDGVKFKGRGLIQLTGRDNYTAFGRKFKIDCVNHPELIEEPKWALASALDYWNTRKLNAIADQDDVNAVTRKVNGGTNGLLHRRELLVKCKTALTSLFD</sequence>
<protein>
    <recommendedName>
        <fullName evidence="1">Glycoside hydrolase family 19 catalytic domain-containing protein</fullName>
    </recommendedName>
</protein>
<dbReference type="GO" id="GO:0006032">
    <property type="term" value="P:chitin catabolic process"/>
    <property type="evidence" value="ECO:0007669"/>
    <property type="project" value="InterPro"/>
</dbReference>
<dbReference type="AlphaFoldDB" id="A0A927B1G1"/>
<evidence type="ECO:0000313" key="3">
    <source>
        <dbReference type="Proteomes" id="UP000653797"/>
    </source>
</evidence>
<organism evidence="2 3">
    <name type="scientific">Spirosoma validum</name>
    <dbReference type="NCBI Taxonomy" id="2771355"/>
    <lineage>
        <taxon>Bacteria</taxon>
        <taxon>Pseudomonadati</taxon>
        <taxon>Bacteroidota</taxon>
        <taxon>Cytophagia</taxon>
        <taxon>Cytophagales</taxon>
        <taxon>Cytophagaceae</taxon>
        <taxon>Spirosoma</taxon>
    </lineage>
</organism>
<evidence type="ECO:0000259" key="1">
    <source>
        <dbReference type="Pfam" id="PF00182"/>
    </source>
</evidence>
<dbReference type="InterPro" id="IPR000726">
    <property type="entry name" value="Glyco_hydro_19_cat"/>
</dbReference>
<dbReference type="Gene3D" id="1.10.530.10">
    <property type="match status" value="1"/>
</dbReference>
<dbReference type="EMBL" id="JACXAA010000004">
    <property type="protein sequence ID" value="MBD2753799.1"/>
    <property type="molecule type" value="Genomic_DNA"/>
</dbReference>
<dbReference type="InterPro" id="IPR023346">
    <property type="entry name" value="Lysozyme-like_dom_sf"/>
</dbReference>
<keyword evidence="3" id="KW-1185">Reference proteome</keyword>
<dbReference type="InterPro" id="IPR052354">
    <property type="entry name" value="Cell_Wall_Dynamics_Protein"/>
</dbReference>
<dbReference type="GO" id="GO:0016998">
    <property type="term" value="P:cell wall macromolecule catabolic process"/>
    <property type="evidence" value="ECO:0007669"/>
    <property type="project" value="InterPro"/>
</dbReference>
<dbReference type="Proteomes" id="UP000653797">
    <property type="component" value="Unassembled WGS sequence"/>
</dbReference>
<name>A0A927B1G1_9BACT</name>
<dbReference type="PANTHER" id="PTHR34408:SF1">
    <property type="entry name" value="GLYCOSYL HYDROLASE FAMILY 19 DOMAIN-CONTAINING PROTEIN HI_1415"/>
    <property type="match status" value="1"/>
</dbReference>
<reference evidence="2" key="1">
    <citation type="submission" date="2020-09" db="EMBL/GenBank/DDBJ databases">
        <authorList>
            <person name="Kim M.K."/>
        </authorList>
    </citation>
    <scope>NUCLEOTIDE SEQUENCE</scope>
    <source>
        <strain evidence="2">BT704</strain>
    </source>
</reference>
<accession>A0A927B1G1</accession>
<dbReference type="RefSeq" id="WP_191039446.1">
    <property type="nucleotide sequence ID" value="NZ_JACXAA010000004.1"/>
</dbReference>